<dbReference type="GO" id="GO:0006364">
    <property type="term" value="P:rRNA processing"/>
    <property type="evidence" value="ECO:0007669"/>
    <property type="project" value="InterPro"/>
</dbReference>
<evidence type="ECO:0000313" key="3">
    <source>
        <dbReference type="Proteomes" id="UP000050741"/>
    </source>
</evidence>
<feature type="compositionally biased region" description="Basic and acidic residues" evidence="1">
    <location>
        <begin position="472"/>
        <end position="488"/>
    </location>
</feature>
<evidence type="ECO:0000259" key="2">
    <source>
        <dbReference type="Pfam" id="PF25121"/>
    </source>
</evidence>
<dbReference type="Proteomes" id="UP000050741">
    <property type="component" value="Unassembled WGS sequence"/>
</dbReference>
<dbReference type="PANTHER" id="PTHR12202:SF0">
    <property type="entry name" value="ESF1 HOMOLOG"/>
    <property type="match status" value="1"/>
</dbReference>
<protein>
    <submittedName>
        <fullName evidence="4">NUC153 domain-containing protein</fullName>
    </submittedName>
</protein>
<feature type="region of interest" description="Disordered" evidence="1">
    <location>
        <begin position="1"/>
        <end position="21"/>
    </location>
</feature>
<feature type="domain" description="ESF1 RRM" evidence="2">
    <location>
        <begin position="176"/>
        <end position="310"/>
    </location>
</feature>
<reference evidence="3" key="1">
    <citation type="submission" date="2013-12" db="EMBL/GenBank/DDBJ databases">
        <authorList>
            <person name="Aslett M."/>
        </authorList>
    </citation>
    <scope>NUCLEOTIDE SEQUENCE [LARGE SCALE GENOMIC DNA]</scope>
    <source>
        <strain evidence="3">Lindley</strain>
    </source>
</reference>
<feature type="region of interest" description="Disordered" evidence="1">
    <location>
        <begin position="367"/>
        <end position="387"/>
    </location>
</feature>
<dbReference type="GO" id="GO:0003723">
    <property type="term" value="F:RNA binding"/>
    <property type="evidence" value="ECO:0007669"/>
    <property type="project" value="TreeGrafter"/>
</dbReference>
<feature type="region of interest" description="Disordered" evidence="1">
    <location>
        <begin position="127"/>
        <end position="160"/>
    </location>
</feature>
<evidence type="ECO:0000256" key="1">
    <source>
        <dbReference type="SAM" id="MobiDB-lite"/>
    </source>
</evidence>
<dbReference type="WBParaSite" id="GPLIN_000137000">
    <property type="protein sequence ID" value="GPLIN_000137000"/>
    <property type="gene ID" value="GPLIN_000137000"/>
</dbReference>
<reference evidence="4" key="3">
    <citation type="submission" date="2016-06" db="UniProtKB">
        <authorList>
            <consortium name="WormBaseParasite"/>
        </authorList>
    </citation>
    <scope>IDENTIFICATION</scope>
</reference>
<dbReference type="InterPro" id="IPR056750">
    <property type="entry name" value="RRM_ESF1"/>
</dbReference>
<reference evidence="3" key="2">
    <citation type="submission" date="2014-05" db="EMBL/GenBank/DDBJ databases">
        <title>The genome and life-stage specific transcriptomes of Globodera pallida elucidate key aspects of plant parasitism by a cyst nematode.</title>
        <authorList>
            <person name="Cotton J.A."/>
            <person name="Lilley C.J."/>
            <person name="Jones L.M."/>
            <person name="Kikuchi T."/>
            <person name="Reid A.J."/>
            <person name="Thorpe P."/>
            <person name="Tsai I.J."/>
            <person name="Beasley H."/>
            <person name="Blok V."/>
            <person name="Cock P.J.A."/>
            <person name="Van den Akker S.E."/>
            <person name="Holroyd N."/>
            <person name="Hunt M."/>
            <person name="Mantelin S."/>
            <person name="Naghra H."/>
            <person name="Pain A."/>
            <person name="Palomares-Rius J.E."/>
            <person name="Zarowiecki M."/>
            <person name="Berriman M."/>
            <person name="Jones J.T."/>
            <person name="Urwin P.E."/>
        </authorList>
    </citation>
    <scope>NUCLEOTIDE SEQUENCE [LARGE SCALE GENOMIC DNA]</scope>
    <source>
        <strain evidence="3">Lindley</strain>
    </source>
</reference>
<accession>A0A183BL85</accession>
<dbReference type="AlphaFoldDB" id="A0A183BL85"/>
<organism evidence="3 4">
    <name type="scientific">Globodera pallida</name>
    <name type="common">Potato cyst nematode worm</name>
    <name type="synonym">Heterodera pallida</name>
    <dbReference type="NCBI Taxonomy" id="36090"/>
    <lineage>
        <taxon>Eukaryota</taxon>
        <taxon>Metazoa</taxon>
        <taxon>Ecdysozoa</taxon>
        <taxon>Nematoda</taxon>
        <taxon>Chromadorea</taxon>
        <taxon>Rhabditida</taxon>
        <taxon>Tylenchina</taxon>
        <taxon>Tylenchomorpha</taxon>
        <taxon>Tylenchoidea</taxon>
        <taxon>Heteroderidae</taxon>
        <taxon>Heteroderinae</taxon>
        <taxon>Globodera</taxon>
    </lineage>
</organism>
<dbReference type="Pfam" id="PF25121">
    <property type="entry name" value="RRM_ESF1"/>
    <property type="match status" value="1"/>
</dbReference>
<name>A0A183BL85_GLOPA</name>
<feature type="region of interest" description="Disordered" evidence="1">
    <location>
        <begin position="90"/>
        <end position="113"/>
    </location>
</feature>
<feature type="compositionally biased region" description="Acidic residues" evidence="1">
    <location>
        <begin position="439"/>
        <end position="456"/>
    </location>
</feature>
<proteinExistence type="predicted"/>
<feature type="region of interest" description="Disordered" evidence="1">
    <location>
        <begin position="403"/>
        <end position="492"/>
    </location>
</feature>
<keyword evidence="3" id="KW-1185">Reference proteome</keyword>
<evidence type="ECO:0000313" key="4">
    <source>
        <dbReference type="WBParaSite" id="GPLIN_000137000"/>
    </source>
</evidence>
<dbReference type="InterPro" id="IPR039754">
    <property type="entry name" value="Esf1"/>
</dbReference>
<feature type="compositionally biased region" description="Basic and acidic residues" evidence="1">
    <location>
        <begin position="143"/>
        <end position="152"/>
    </location>
</feature>
<feature type="compositionally biased region" description="Basic residues" evidence="1">
    <location>
        <begin position="1"/>
        <end position="11"/>
    </location>
</feature>
<dbReference type="PANTHER" id="PTHR12202">
    <property type="entry name" value="ESF1 HOMOLOG"/>
    <property type="match status" value="1"/>
</dbReference>
<sequence>MKSKVKGRPAKQRGNVEDDDRFVDLAKNPMFREMRKKEHKIAIDDRFKKMFTDKAFRENAFPLDRRGRATKDARREGYLAHIYDLCEDKEVNPCEGGEGTTKSDSECDSSIEEEEELQQIHLDLARGQGNVSSSSDDESVDEPLVRQEGSDKEEADESPWGELDKAVRRVEWASPRLAICNLDWSNVRAEDLILLLNSLKPTNGQIRSISVYLSDFGAECIERERRDGPMLKFKGSIKKGREEDLEQRTKQAIREHELGKLRYYYAVCVCDSIDTATAIYESCDGVEYESSGLRFDIRFVPDEMDFETERIREQILSDQFNADWYRPRRVKTHALTASNPKMSWEMDDPERKRALKRAFDEEAKLDEFEPFIASGTDEDDDDESQRKAKREVLLAAVREGIEGANAQHAEEGVEDVEQQQKEHEESEDGNISDEKSVDECDGEDREITDEDSEDEAVEVRRPKSKTKFQMYLERKKQLNQERKQEEAKKRKRRKEVLVGYELFVVINS</sequence>